<dbReference type="Pfam" id="PF00512">
    <property type="entry name" value="HisKA"/>
    <property type="match status" value="1"/>
</dbReference>
<dbReference type="SUPFAM" id="SSF55874">
    <property type="entry name" value="ATPase domain of HSP90 chaperone/DNA topoisomerase II/histidine kinase"/>
    <property type="match status" value="1"/>
</dbReference>
<dbReference type="CDD" id="cd06225">
    <property type="entry name" value="HAMP"/>
    <property type="match status" value="1"/>
</dbReference>
<keyword evidence="8 11" id="KW-1133">Transmembrane helix</keyword>
<dbReference type="CDD" id="cd00082">
    <property type="entry name" value="HisKA"/>
    <property type="match status" value="1"/>
</dbReference>
<dbReference type="SUPFAM" id="SSF47384">
    <property type="entry name" value="Homodimeric domain of signal transducing histidine kinase"/>
    <property type="match status" value="1"/>
</dbReference>
<comment type="catalytic activity">
    <reaction evidence="1">
        <text>ATP + protein L-histidine = ADP + protein N-phospho-L-histidine.</text>
        <dbReference type="EC" id="2.7.13.3"/>
    </reaction>
</comment>
<evidence type="ECO:0000256" key="10">
    <source>
        <dbReference type="ARBA" id="ARBA00023136"/>
    </source>
</evidence>
<dbReference type="SUPFAM" id="SSF158472">
    <property type="entry name" value="HAMP domain-like"/>
    <property type="match status" value="1"/>
</dbReference>
<feature type="domain" description="HAMP" evidence="13">
    <location>
        <begin position="186"/>
        <end position="239"/>
    </location>
</feature>
<keyword evidence="4" id="KW-0597">Phosphoprotein</keyword>
<dbReference type="FunFam" id="1.10.287.130:FF:000001">
    <property type="entry name" value="Two-component sensor histidine kinase"/>
    <property type="match status" value="1"/>
</dbReference>
<keyword evidence="10 11" id="KW-0472">Membrane</keyword>
<keyword evidence="9" id="KW-0902">Two-component regulatory system</keyword>
<dbReference type="PANTHER" id="PTHR45436">
    <property type="entry name" value="SENSOR HISTIDINE KINASE YKOH"/>
    <property type="match status" value="1"/>
</dbReference>
<dbReference type="GO" id="GO:0005886">
    <property type="term" value="C:plasma membrane"/>
    <property type="evidence" value="ECO:0007669"/>
    <property type="project" value="TreeGrafter"/>
</dbReference>
<dbReference type="InterPro" id="IPR003594">
    <property type="entry name" value="HATPase_dom"/>
</dbReference>
<sequence>MKRSFAVRLSLRFMFILTTSVFLLSVSFLYAVRSLVQANQTENLIESETQIVAELSESLPQLQVLSEDEELVLITSELPYYHTYIAYDVETEQVLATNDPFLPLLKDTGGKSLHYFEKEFFFDGDLDILYYAATHQIDGRTIVVAVAENIENDSFSKLFQKLPSALLFMALPVLLLSFLFLLFLTKNTIKPVVKITRAARTMTTENLDGQLPLTGRGDEIDELSVAFNELFMRIKADFDRERQFSSDVSHELNTPLTVISGQAGLLLRWGKDDPVQLEKSLNAIKDEAKSMHAIIQNLLQISRIESGRIKPQICDVDIGELLSRVEQEFAAVAPEVKFEISCEVCEGEALNVQTDPEMLHQILTVFVSNSVKFAEGHCTIKLGTARDEDGRLVISESDDGPGIAEEALPHVFERFYRADEAHTRSVGGSGLGLSIAKTLAEALGGEISAGNVEPHGALFQLYLPA</sequence>
<dbReference type="EC" id="2.7.13.3" evidence="3"/>
<dbReference type="OrthoDB" id="367096at2"/>
<evidence type="ECO:0000256" key="9">
    <source>
        <dbReference type="ARBA" id="ARBA00023012"/>
    </source>
</evidence>
<dbReference type="SMART" id="SM00304">
    <property type="entry name" value="HAMP"/>
    <property type="match status" value="1"/>
</dbReference>
<name>A0A1I3L764_9SPIR</name>
<dbReference type="PANTHER" id="PTHR45436:SF5">
    <property type="entry name" value="SENSOR HISTIDINE KINASE TRCS"/>
    <property type="match status" value="1"/>
</dbReference>
<dbReference type="Proteomes" id="UP000182737">
    <property type="component" value="Unassembled WGS sequence"/>
</dbReference>
<dbReference type="InterPro" id="IPR004358">
    <property type="entry name" value="Sig_transdc_His_kin-like_C"/>
</dbReference>
<dbReference type="EMBL" id="FORI01000006">
    <property type="protein sequence ID" value="SFI80632.1"/>
    <property type="molecule type" value="Genomic_DNA"/>
</dbReference>
<keyword evidence="5" id="KW-0808">Transferase</keyword>
<evidence type="ECO:0000256" key="5">
    <source>
        <dbReference type="ARBA" id="ARBA00022679"/>
    </source>
</evidence>
<keyword evidence="15" id="KW-1185">Reference proteome</keyword>
<dbReference type="PROSITE" id="PS50885">
    <property type="entry name" value="HAMP"/>
    <property type="match status" value="1"/>
</dbReference>
<evidence type="ECO:0000313" key="14">
    <source>
        <dbReference type="EMBL" id="SFI80632.1"/>
    </source>
</evidence>
<dbReference type="RefSeq" id="WP_074931786.1">
    <property type="nucleotide sequence ID" value="NZ_FORI01000006.1"/>
</dbReference>
<dbReference type="SMART" id="SM00387">
    <property type="entry name" value="HATPase_c"/>
    <property type="match status" value="1"/>
</dbReference>
<dbReference type="PRINTS" id="PR00344">
    <property type="entry name" value="BCTRLSENSOR"/>
</dbReference>
<organism evidence="14 15">
    <name type="scientific">Treponema bryantii</name>
    <dbReference type="NCBI Taxonomy" id="163"/>
    <lineage>
        <taxon>Bacteria</taxon>
        <taxon>Pseudomonadati</taxon>
        <taxon>Spirochaetota</taxon>
        <taxon>Spirochaetia</taxon>
        <taxon>Spirochaetales</taxon>
        <taxon>Treponemataceae</taxon>
        <taxon>Treponema</taxon>
    </lineage>
</organism>
<dbReference type="InterPro" id="IPR005467">
    <property type="entry name" value="His_kinase_dom"/>
</dbReference>
<reference evidence="15" key="1">
    <citation type="submission" date="2016-10" db="EMBL/GenBank/DDBJ databases">
        <authorList>
            <person name="Varghese N."/>
            <person name="Submissions S."/>
        </authorList>
    </citation>
    <scope>NUCLEOTIDE SEQUENCE [LARGE SCALE GENOMIC DNA]</scope>
    <source>
        <strain evidence="15">XBD1002</strain>
    </source>
</reference>
<dbReference type="Gene3D" id="1.10.287.130">
    <property type="match status" value="1"/>
</dbReference>
<dbReference type="Gene3D" id="6.10.340.10">
    <property type="match status" value="1"/>
</dbReference>
<evidence type="ECO:0000256" key="11">
    <source>
        <dbReference type="SAM" id="Phobius"/>
    </source>
</evidence>
<evidence type="ECO:0000259" key="12">
    <source>
        <dbReference type="PROSITE" id="PS50109"/>
    </source>
</evidence>
<comment type="subcellular location">
    <subcellularLocation>
        <location evidence="2">Membrane</location>
    </subcellularLocation>
</comment>
<feature type="transmembrane region" description="Helical" evidence="11">
    <location>
        <begin position="165"/>
        <end position="184"/>
    </location>
</feature>
<dbReference type="InterPro" id="IPR036097">
    <property type="entry name" value="HisK_dim/P_sf"/>
</dbReference>
<dbReference type="AlphaFoldDB" id="A0A1I3L764"/>
<gene>
    <name evidence="14" type="ORF">SAMN04487775_10690</name>
</gene>
<evidence type="ECO:0000313" key="15">
    <source>
        <dbReference type="Proteomes" id="UP000182737"/>
    </source>
</evidence>
<evidence type="ECO:0000256" key="8">
    <source>
        <dbReference type="ARBA" id="ARBA00022989"/>
    </source>
</evidence>
<evidence type="ECO:0000256" key="3">
    <source>
        <dbReference type="ARBA" id="ARBA00012438"/>
    </source>
</evidence>
<dbReference type="InterPro" id="IPR050428">
    <property type="entry name" value="TCS_sensor_his_kinase"/>
</dbReference>
<keyword evidence="6 11" id="KW-0812">Transmembrane</keyword>
<dbReference type="InterPro" id="IPR003660">
    <property type="entry name" value="HAMP_dom"/>
</dbReference>
<dbReference type="SMART" id="SM00388">
    <property type="entry name" value="HisKA"/>
    <property type="match status" value="1"/>
</dbReference>
<dbReference type="Gene3D" id="3.30.565.10">
    <property type="entry name" value="Histidine kinase-like ATPase, C-terminal domain"/>
    <property type="match status" value="1"/>
</dbReference>
<dbReference type="InterPro" id="IPR003661">
    <property type="entry name" value="HisK_dim/P_dom"/>
</dbReference>
<feature type="domain" description="Histidine kinase" evidence="12">
    <location>
        <begin position="247"/>
        <end position="465"/>
    </location>
</feature>
<dbReference type="CDD" id="cd00075">
    <property type="entry name" value="HATPase"/>
    <property type="match status" value="1"/>
</dbReference>
<dbReference type="PROSITE" id="PS50109">
    <property type="entry name" value="HIS_KIN"/>
    <property type="match status" value="1"/>
</dbReference>
<evidence type="ECO:0000259" key="13">
    <source>
        <dbReference type="PROSITE" id="PS50885"/>
    </source>
</evidence>
<dbReference type="InterPro" id="IPR036890">
    <property type="entry name" value="HATPase_C_sf"/>
</dbReference>
<evidence type="ECO:0000256" key="7">
    <source>
        <dbReference type="ARBA" id="ARBA00022777"/>
    </source>
</evidence>
<dbReference type="GO" id="GO:0000155">
    <property type="term" value="F:phosphorelay sensor kinase activity"/>
    <property type="evidence" value="ECO:0007669"/>
    <property type="project" value="InterPro"/>
</dbReference>
<accession>A0A1I3L764</accession>
<evidence type="ECO:0000256" key="6">
    <source>
        <dbReference type="ARBA" id="ARBA00022692"/>
    </source>
</evidence>
<evidence type="ECO:0000256" key="2">
    <source>
        <dbReference type="ARBA" id="ARBA00004370"/>
    </source>
</evidence>
<evidence type="ECO:0000256" key="4">
    <source>
        <dbReference type="ARBA" id="ARBA00022553"/>
    </source>
</evidence>
<evidence type="ECO:0000256" key="1">
    <source>
        <dbReference type="ARBA" id="ARBA00000085"/>
    </source>
</evidence>
<dbReference type="Pfam" id="PF00672">
    <property type="entry name" value="HAMP"/>
    <property type="match status" value="1"/>
</dbReference>
<dbReference type="Pfam" id="PF02518">
    <property type="entry name" value="HATPase_c"/>
    <property type="match status" value="1"/>
</dbReference>
<protein>
    <recommendedName>
        <fullName evidence="3">histidine kinase</fullName>
        <ecNumber evidence="3">2.7.13.3</ecNumber>
    </recommendedName>
</protein>
<keyword evidence="7" id="KW-0418">Kinase</keyword>
<proteinExistence type="predicted"/>